<dbReference type="InterPro" id="IPR008906">
    <property type="entry name" value="HATC_C_dom"/>
</dbReference>
<evidence type="ECO:0000256" key="8">
    <source>
        <dbReference type="ARBA" id="ARBA00023242"/>
    </source>
</evidence>
<keyword evidence="6" id="KW-0238">DNA-binding</keyword>
<comment type="subcellular location">
    <subcellularLocation>
        <location evidence="1">Nucleus</location>
    </subcellularLocation>
</comment>
<organism evidence="12">
    <name type="scientific">Anopheles funestus</name>
    <name type="common">African malaria mosquito</name>
    <dbReference type="NCBI Taxonomy" id="62324"/>
    <lineage>
        <taxon>Eukaryota</taxon>
        <taxon>Metazoa</taxon>
        <taxon>Ecdysozoa</taxon>
        <taxon>Arthropoda</taxon>
        <taxon>Hexapoda</taxon>
        <taxon>Insecta</taxon>
        <taxon>Pterygota</taxon>
        <taxon>Neoptera</taxon>
        <taxon>Endopterygota</taxon>
        <taxon>Diptera</taxon>
        <taxon>Nematocera</taxon>
        <taxon>Culicoidea</taxon>
        <taxon>Culicidae</taxon>
        <taxon>Anophelinae</taxon>
        <taxon>Anopheles</taxon>
    </lineage>
</organism>
<dbReference type="PROSITE" id="PS50808">
    <property type="entry name" value="ZF_BED"/>
    <property type="match status" value="1"/>
</dbReference>
<dbReference type="PANTHER" id="PTHR46481:SF10">
    <property type="entry name" value="ZINC FINGER BED DOMAIN-CONTAINING PROTEIN 39"/>
    <property type="match status" value="1"/>
</dbReference>
<accession>A0A182S162</accession>
<feature type="compositionally biased region" description="Polar residues" evidence="10">
    <location>
        <begin position="93"/>
        <end position="102"/>
    </location>
</feature>
<protein>
    <submittedName>
        <fullName evidence="12">BED-type domain-containing protein</fullName>
    </submittedName>
</protein>
<evidence type="ECO:0000256" key="4">
    <source>
        <dbReference type="ARBA" id="ARBA00022833"/>
    </source>
</evidence>
<dbReference type="STRING" id="62324.A0A182S162"/>
<evidence type="ECO:0000256" key="3">
    <source>
        <dbReference type="ARBA" id="ARBA00022771"/>
    </source>
</evidence>
<dbReference type="GO" id="GO:0009791">
    <property type="term" value="P:post-embryonic development"/>
    <property type="evidence" value="ECO:0007669"/>
    <property type="project" value="UniProtKB-ARBA"/>
</dbReference>
<dbReference type="SUPFAM" id="SSF53098">
    <property type="entry name" value="Ribonuclease H-like"/>
    <property type="match status" value="1"/>
</dbReference>
<dbReference type="GO" id="GO:0046983">
    <property type="term" value="F:protein dimerization activity"/>
    <property type="evidence" value="ECO:0007669"/>
    <property type="project" value="InterPro"/>
</dbReference>
<evidence type="ECO:0000256" key="5">
    <source>
        <dbReference type="ARBA" id="ARBA00023015"/>
    </source>
</evidence>
<dbReference type="EnsemblMetazoa" id="AFUN014225-RA">
    <property type="protein sequence ID" value="AFUN014225-PA"/>
    <property type="gene ID" value="AFUN014225"/>
</dbReference>
<name>A0A182S162_ANOFN</name>
<evidence type="ECO:0000256" key="6">
    <source>
        <dbReference type="ARBA" id="ARBA00023125"/>
    </source>
</evidence>
<dbReference type="GO" id="GO:0008270">
    <property type="term" value="F:zinc ion binding"/>
    <property type="evidence" value="ECO:0007669"/>
    <property type="project" value="UniProtKB-KW"/>
</dbReference>
<reference evidence="12" key="1">
    <citation type="submission" date="2020-05" db="UniProtKB">
        <authorList>
            <consortium name="EnsemblMetazoa"/>
        </authorList>
    </citation>
    <scope>IDENTIFICATION</scope>
    <source>
        <strain evidence="12">FUMOZ</strain>
    </source>
</reference>
<feature type="compositionally biased region" description="Polar residues" evidence="10">
    <location>
        <begin position="63"/>
        <end position="74"/>
    </location>
</feature>
<keyword evidence="7" id="KW-0804">Transcription</keyword>
<proteinExistence type="predicted"/>
<dbReference type="InterPro" id="IPR036236">
    <property type="entry name" value="Znf_C2H2_sf"/>
</dbReference>
<dbReference type="SUPFAM" id="SSF57667">
    <property type="entry name" value="beta-beta-alpha zinc fingers"/>
    <property type="match status" value="1"/>
</dbReference>
<dbReference type="SUPFAM" id="SSF140996">
    <property type="entry name" value="Hermes dimerisation domain"/>
    <property type="match status" value="1"/>
</dbReference>
<dbReference type="Pfam" id="PF02892">
    <property type="entry name" value="zf-BED"/>
    <property type="match status" value="1"/>
</dbReference>
<evidence type="ECO:0000313" key="12">
    <source>
        <dbReference type="EnsemblMetazoa" id="AFUN014225-PA"/>
    </source>
</evidence>
<dbReference type="VEuPathDB" id="VectorBase:AFUN2_000476"/>
<keyword evidence="8" id="KW-0539">Nucleus</keyword>
<evidence type="ECO:0000256" key="7">
    <source>
        <dbReference type="ARBA" id="ARBA00023163"/>
    </source>
</evidence>
<dbReference type="GO" id="GO:0005634">
    <property type="term" value="C:nucleus"/>
    <property type="evidence" value="ECO:0007669"/>
    <property type="project" value="UniProtKB-SubCell"/>
</dbReference>
<dbReference type="InterPro" id="IPR012337">
    <property type="entry name" value="RNaseH-like_sf"/>
</dbReference>
<keyword evidence="4" id="KW-0862">Zinc</keyword>
<sequence>MAQQSNYASPIWNHFTKMEKGAKCKYCLAILSYSKSTTSNLKRHLLSKHRKVPYKKQIHKHYPTTSETPTQEPHTSGAHFDSDSESHIPPPTSSKLSCLQSKMSPETKRQLDRMLLEFITKECLPFSIVENEAFQKFLHTLNSDYKLPSKKSITNALLPSVYNEEIEKVKVNVSSANTIALTTDGWSNINNDSFLALTAHYIDKSLNLQSKLLECSEFPGSQHTGFQIASWINNVVKKFEIEKKVISIVTDDAPSLKVASTDLNIPHIPCFARNLNLIAQNAIRNSIQTTVDEVKHVVMYFKQNIKASHMLVGTQIKHKHETMKLKQDVPNRWNSTFDMMDRFYKNKIPILSCIDRLKVKTKMQNSDWLIIEQSLTALKYFASATKLISAEKQTTLSHVGLLCDVLLRKTSALLSDTNLVPEVKSLISLLVEGMEQRLQVYRDNQQIWKSMFLDPRVKKAGFQNEPEKYKYTCDLILSEMLLLQEKKHTTDTEESFRSSNDATLLYGDIVSQESQNMNTLNELVEDEISVYIKVNTIGVERDPLLWWQENCTKFPTLYTLAMKNLCVPGTSVPCERVFSKAGQILLEKRKRLLPKKLHETLFLQFNC</sequence>
<dbReference type="Pfam" id="PF05699">
    <property type="entry name" value="Dimer_Tnp_hAT"/>
    <property type="match status" value="1"/>
</dbReference>
<keyword evidence="2" id="KW-0479">Metal-binding</keyword>
<evidence type="ECO:0000256" key="9">
    <source>
        <dbReference type="PROSITE-ProRule" id="PRU00027"/>
    </source>
</evidence>
<keyword evidence="3 9" id="KW-0863">Zinc-finger</keyword>
<evidence type="ECO:0000259" key="11">
    <source>
        <dbReference type="PROSITE" id="PS50808"/>
    </source>
</evidence>
<dbReference type="InterPro" id="IPR003656">
    <property type="entry name" value="Znf_BED"/>
</dbReference>
<dbReference type="PANTHER" id="PTHR46481">
    <property type="entry name" value="ZINC FINGER BED DOMAIN-CONTAINING PROTEIN 4"/>
    <property type="match status" value="1"/>
</dbReference>
<dbReference type="InterPro" id="IPR052035">
    <property type="entry name" value="ZnF_BED_domain_contain"/>
</dbReference>
<dbReference type="SMART" id="SM00614">
    <property type="entry name" value="ZnF_BED"/>
    <property type="match status" value="1"/>
</dbReference>
<feature type="compositionally biased region" description="Basic residues" evidence="10">
    <location>
        <begin position="52"/>
        <end position="62"/>
    </location>
</feature>
<keyword evidence="5" id="KW-0805">Transcription regulation</keyword>
<dbReference type="VEuPathDB" id="VectorBase:AFUN014225"/>
<evidence type="ECO:0000256" key="1">
    <source>
        <dbReference type="ARBA" id="ARBA00004123"/>
    </source>
</evidence>
<dbReference type="AlphaFoldDB" id="A0A182S162"/>
<feature type="domain" description="BED-type" evidence="11">
    <location>
        <begin position="6"/>
        <end position="66"/>
    </location>
</feature>
<feature type="region of interest" description="Disordered" evidence="10">
    <location>
        <begin position="52"/>
        <end position="102"/>
    </location>
</feature>
<evidence type="ECO:0000256" key="2">
    <source>
        <dbReference type="ARBA" id="ARBA00022723"/>
    </source>
</evidence>
<evidence type="ECO:0000256" key="10">
    <source>
        <dbReference type="SAM" id="MobiDB-lite"/>
    </source>
</evidence>
<dbReference type="GO" id="GO:0003677">
    <property type="term" value="F:DNA binding"/>
    <property type="evidence" value="ECO:0007669"/>
    <property type="project" value="UniProtKB-KW"/>
</dbReference>